<organism evidence="1">
    <name type="scientific">Acytostelium anastomosans</name>
    <dbReference type="NCBI Taxonomy" id="361143"/>
    <lineage>
        <taxon>Eukaryota</taxon>
        <taxon>Amoebozoa</taxon>
        <taxon>Evosea</taxon>
        <taxon>Eumycetozoa</taxon>
        <taxon>Dictyostelia</taxon>
        <taxon>Acytosteliales</taxon>
        <taxon>Acytosteliaceae</taxon>
        <taxon>Acytostelium</taxon>
    </lineage>
</organism>
<dbReference type="Pfam" id="PF02112">
    <property type="entry name" value="PDEase_II"/>
    <property type="match status" value="1"/>
</dbReference>
<sequence>STYFACNWQEAIWTVWRTIRLDKLRAVYLETSYLNSMSSTGLFGHLRPMDVMQLMRDLYAMGIQSSPATKNLSHAKLIIQHIKPQVNALEPDLPIRTVMFSQLMANNTVGIQVV</sequence>
<gene>
    <name evidence="1" type="primary">PdsA2</name>
</gene>
<feature type="non-terminal residue" evidence="1">
    <location>
        <position position="1"/>
    </location>
</feature>
<evidence type="ECO:0000313" key="1">
    <source>
        <dbReference type="EMBL" id="AFA53079.1"/>
    </source>
</evidence>
<reference evidence="1" key="1">
    <citation type="submission" date="2011-09" db="EMBL/GenBank/DDBJ databases">
        <title>Evolution of long distance cAMP wave propagation by recruitment and adaptation of a non-selective phosphodiesterase and a matrix protein.</title>
        <authorList>
            <person name="Schaap P."/>
            <person name="Kawabe Y."/>
        </authorList>
    </citation>
    <scope>NUCLEOTIDE SEQUENCE</scope>
    <source>
        <strain evidence="1">PP1</strain>
    </source>
</reference>
<dbReference type="GO" id="GO:0004115">
    <property type="term" value="F:3',5'-cyclic-AMP phosphodiesterase activity"/>
    <property type="evidence" value="ECO:0007669"/>
    <property type="project" value="InterPro"/>
</dbReference>
<dbReference type="GO" id="GO:0006198">
    <property type="term" value="P:cAMP catabolic process"/>
    <property type="evidence" value="ECO:0007669"/>
    <property type="project" value="InterPro"/>
</dbReference>
<dbReference type="PANTHER" id="PTHR28283:SF1">
    <property type="entry name" value="3',5'-CYCLIC-NUCLEOTIDE PHOSPHODIESTERASE 1"/>
    <property type="match status" value="1"/>
</dbReference>
<dbReference type="PRINTS" id="PR00388">
    <property type="entry name" value="PDIESTERASE2"/>
</dbReference>
<proteinExistence type="predicted"/>
<name>H6V7K8_9MYCE</name>
<dbReference type="EMBL" id="JN802186">
    <property type="protein sequence ID" value="AFA53079.1"/>
    <property type="molecule type" value="Genomic_DNA"/>
</dbReference>
<dbReference type="AlphaFoldDB" id="H6V7K8"/>
<dbReference type="GO" id="GO:0047555">
    <property type="term" value="F:3',5'-cyclic-GMP phosphodiesterase activity"/>
    <property type="evidence" value="ECO:0007669"/>
    <property type="project" value="TreeGrafter"/>
</dbReference>
<feature type="non-terminal residue" evidence="1">
    <location>
        <position position="114"/>
    </location>
</feature>
<dbReference type="InterPro" id="IPR000396">
    <property type="entry name" value="Pdiesterase2"/>
</dbReference>
<accession>H6V7K8</accession>
<protein>
    <submittedName>
        <fullName evidence="1">3'5' cyclic nucleotide phosphodiesterase</fullName>
    </submittedName>
</protein>
<dbReference type="GO" id="GO:1902660">
    <property type="term" value="P:negative regulation of glucose mediated signaling pathway"/>
    <property type="evidence" value="ECO:0007669"/>
    <property type="project" value="TreeGrafter"/>
</dbReference>
<dbReference type="PANTHER" id="PTHR28283">
    <property type="entry name" value="3',5'-CYCLIC-NUCLEOTIDE PHOSPHODIESTERASE 1"/>
    <property type="match status" value="1"/>
</dbReference>